<reference evidence="1 2" key="1">
    <citation type="journal article" date="2020" name="Nat. Commun.">
        <title>Genome of Tripterygium wilfordii and identification of cytochrome P450 involved in triptolide biosynthesis.</title>
        <authorList>
            <person name="Tu L."/>
            <person name="Su P."/>
            <person name="Zhang Z."/>
            <person name="Gao L."/>
            <person name="Wang J."/>
            <person name="Hu T."/>
            <person name="Zhou J."/>
            <person name="Zhang Y."/>
            <person name="Zhao Y."/>
            <person name="Liu Y."/>
            <person name="Song Y."/>
            <person name="Tong Y."/>
            <person name="Lu Y."/>
            <person name="Yang J."/>
            <person name="Xu C."/>
            <person name="Jia M."/>
            <person name="Peters R.J."/>
            <person name="Huang L."/>
            <person name="Gao W."/>
        </authorList>
    </citation>
    <scope>NUCLEOTIDE SEQUENCE [LARGE SCALE GENOMIC DNA]</scope>
    <source>
        <strain evidence="2">cv. XIE 37</strain>
        <tissue evidence="1">Leaf</tissue>
    </source>
</reference>
<proteinExistence type="predicted"/>
<dbReference type="EMBL" id="JAAARO010000007">
    <property type="protein sequence ID" value="KAF5745369.1"/>
    <property type="molecule type" value="Genomic_DNA"/>
</dbReference>
<evidence type="ECO:0000313" key="2">
    <source>
        <dbReference type="Proteomes" id="UP000593562"/>
    </source>
</evidence>
<name>A0A7J7DGG6_TRIWF</name>
<comment type="caution">
    <text evidence="1">The sequence shown here is derived from an EMBL/GenBank/DDBJ whole genome shotgun (WGS) entry which is preliminary data.</text>
</comment>
<protein>
    <submittedName>
        <fullName evidence="1">Uncharacterized protein</fullName>
    </submittedName>
</protein>
<evidence type="ECO:0000313" key="1">
    <source>
        <dbReference type="EMBL" id="KAF5745369.1"/>
    </source>
</evidence>
<organism evidence="1 2">
    <name type="scientific">Tripterygium wilfordii</name>
    <name type="common">Thunder God vine</name>
    <dbReference type="NCBI Taxonomy" id="458696"/>
    <lineage>
        <taxon>Eukaryota</taxon>
        <taxon>Viridiplantae</taxon>
        <taxon>Streptophyta</taxon>
        <taxon>Embryophyta</taxon>
        <taxon>Tracheophyta</taxon>
        <taxon>Spermatophyta</taxon>
        <taxon>Magnoliopsida</taxon>
        <taxon>eudicotyledons</taxon>
        <taxon>Gunneridae</taxon>
        <taxon>Pentapetalae</taxon>
        <taxon>rosids</taxon>
        <taxon>fabids</taxon>
        <taxon>Celastrales</taxon>
        <taxon>Celastraceae</taxon>
        <taxon>Tripterygium</taxon>
    </lineage>
</organism>
<gene>
    <name evidence="1" type="ORF">HS088_TW07G00953</name>
</gene>
<accession>A0A7J7DGG6</accession>
<dbReference type="AlphaFoldDB" id="A0A7J7DGG6"/>
<dbReference type="Proteomes" id="UP000593562">
    <property type="component" value="Unassembled WGS sequence"/>
</dbReference>
<dbReference type="InParanoid" id="A0A7J7DGG6"/>
<keyword evidence="2" id="KW-1185">Reference proteome</keyword>
<sequence>MQDKTGCAVAIGGDRYLGFIHHNRDDGHIVLGTYRYHCSDHTWHDFQLIYEWPKKEKCYVYPMSLGDGVVSAVVWSHYVLWYYDRDDGLPITHYISIGLFGDNGPNFKRLDFRQYKDGNNMRQCQRRITTAFPFLFSFSKTAALIRLANHVWHKSKACFQEWY</sequence>